<dbReference type="AlphaFoldDB" id="A0A6G1HAQ8"/>
<name>A0A6G1HAQ8_9PEZI</name>
<dbReference type="InterPro" id="IPR050087">
    <property type="entry name" value="AON_synthase_class-II"/>
</dbReference>
<dbReference type="SUPFAM" id="SSF53383">
    <property type="entry name" value="PLP-dependent transferases"/>
    <property type="match status" value="1"/>
</dbReference>
<evidence type="ECO:0000256" key="3">
    <source>
        <dbReference type="ARBA" id="ARBA00022679"/>
    </source>
</evidence>
<dbReference type="GO" id="GO:0030170">
    <property type="term" value="F:pyridoxal phosphate binding"/>
    <property type="evidence" value="ECO:0007669"/>
    <property type="project" value="InterPro"/>
</dbReference>
<comment type="similarity">
    <text evidence="2">Belongs to the class-II pyridoxal-phosphate-dependent aminotransferase family. BioF subfamily.</text>
</comment>
<evidence type="ECO:0000256" key="2">
    <source>
        <dbReference type="ARBA" id="ARBA00010008"/>
    </source>
</evidence>
<dbReference type="Pfam" id="PF00155">
    <property type="entry name" value="Aminotran_1_2"/>
    <property type="match status" value="1"/>
</dbReference>
<dbReference type="Gene3D" id="3.40.640.10">
    <property type="entry name" value="Type I PLP-dependent aspartate aminotransferase-like (Major domain)"/>
    <property type="match status" value="1"/>
</dbReference>
<organism evidence="7 8">
    <name type="scientific">Aulographum hederae CBS 113979</name>
    <dbReference type="NCBI Taxonomy" id="1176131"/>
    <lineage>
        <taxon>Eukaryota</taxon>
        <taxon>Fungi</taxon>
        <taxon>Dikarya</taxon>
        <taxon>Ascomycota</taxon>
        <taxon>Pezizomycotina</taxon>
        <taxon>Dothideomycetes</taxon>
        <taxon>Pleosporomycetidae</taxon>
        <taxon>Aulographales</taxon>
        <taxon>Aulographaceae</taxon>
    </lineage>
</organism>
<reference evidence="7" key="1">
    <citation type="journal article" date="2020" name="Stud. Mycol.">
        <title>101 Dothideomycetes genomes: a test case for predicting lifestyles and emergence of pathogens.</title>
        <authorList>
            <person name="Haridas S."/>
            <person name="Albert R."/>
            <person name="Binder M."/>
            <person name="Bloem J."/>
            <person name="Labutti K."/>
            <person name="Salamov A."/>
            <person name="Andreopoulos B."/>
            <person name="Baker S."/>
            <person name="Barry K."/>
            <person name="Bills G."/>
            <person name="Bluhm B."/>
            <person name="Cannon C."/>
            <person name="Castanera R."/>
            <person name="Culley D."/>
            <person name="Daum C."/>
            <person name="Ezra D."/>
            <person name="Gonzalez J."/>
            <person name="Henrissat B."/>
            <person name="Kuo A."/>
            <person name="Liang C."/>
            <person name="Lipzen A."/>
            <person name="Lutzoni F."/>
            <person name="Magnuson J."/>
            <person name="Mondo S."/>
            <person name="Nolan M."/>
            <person name="Ohm R."/>
            <person name="Pangilinan J."/>
            <person name="Park H.-J."/>
            <person name="Ramirez L."/>
            <person name="Alfaro M."/>
            <person name="Sun H."/>
            <person name="Tritt A."/>
            <person name="Yoshinaga Y."/>
            <person name="Zwiers L.-H."/>
            <person name="Turgeon B."/>
            <person name="Goodwin S."/>
            <person name="Spatafora J."/>
            <person name="Crous P."/>
            <person name="Grigoriev I."/>
        </authorList>
    </citation>
    <scope>NUCLEOTIDE SEQUENCE</scope>
    <source>
        <strain evidence="7">CBS 113979</strain>
    </source>
</reference>
<evidence type="ECO:0000259" key="6">
    <source>
        <dbReference type="Pfam" id="PF00155"/>
    </source>
</evidence>
<dbReference type="InterPro" id="IPR015422">
    <property type="entry name" value="PyrdxlP-dep_Trfase_small"/>
</dbReference>
<evidence type="ECO:0000313" key="7">
    <source>
        <dbReference type="EMBL" id="KAF1990147.1"/>
    </source>
</evidence>
<evidence type="ECO:0000256" key="4">
    <source>
        <dbReference type="ARBA" id="ARBA00022898"/>
    </source>
</evidence>
<dbReference type="InterPro" id="IPR015421">
    <property type="entry name" value="PyrdxlP-dep_Trfase_major"/>
</dbReference>
<dbReference type="Gene3D" id="3.90.1150.10">
    <property type="entry name" value="Aspartate Aminotransferase, domain 1"/>
    <property type="match status" value="1"/>
</dbReference>
<accession>A0A6G1HAQ8</accession>
<keyword evidence="3 7" id="KW-0808">Transferase</keyword>
<evidence type="ECO:0000313" key="8">
    <source>
        <dbReference type="Proteomes" id="UP000800041"/>
    </source>
</evidence>
<gene>
    <name evidence="7" type="ORF">K402DRAFT_444591</name>
</gene>
<feature type="compositionally biased region" description="Basic and acidic residues" evidence="5">
    <location>
        <begin position="458"/>
        <end position="473"/>
    </location>
</feature>
<keyword evidence="8" id="KW-1185">Reference proteome</keyword>
<feature type="region of interest" description="Disordered" evidence="5">
    <location>
        <begin position="458"/>
        <end position="491"/>
    </location>
</feature>
<proteinExistence type="inferred from homology"/>
<protein>
    <submittedName>
        <fullName evidence="7">Putative aminotransferase</fullName>
    </submittedName>
</protein>
<keyword evidence="4" id="KW-0663">Pyridoxal phosphate</keyword>
<dbReference type="OrthoDB" id="2382073at2759"/>
<evidence type="ECO:0000256" key="5">
    <source>
        <dbReference type="SAM" id="MobiDB-lite"/>
    </source>
</evidence>
<sequence length="524" mass="56908">MSAQMLSSWISSQRLQTPLLPPSTRPFTTNLEAALDARRKTHSCVNLRHKSPSSIDFSSNDVLSLASSGLIRMAFFDELAKWPGFKLGSQGPRLLDGNNEYIELVEAEIASFEKAETATIVNSGYEANGVIFSSLPQKGDVIVFDELVHASVHDGMKHSLATAKLSFRHNNLEDYRATLLSVKEKYPQIADGTSTVIVSVESVYSMDGDIGPLAQFITIGKSLFHEHHNIEFFVDEAHSTGVLGPRGAGLVVELGLEDEVAVRLHTCGKAMGGNGAFILSSKTVKNCFINYARAVIYTTAPSFPTLASIRAGITLMSSGMTEARQAHIQTLTRHFAKSLFANPTFQKAKEAGILSLPVLDHWEQKPYLTHIIPIWTRANYNHFLVFHLQLAGICTWAIDYPVVPRGKGRVRLVFHAGNTVEEVEGLVGAVVGWAGEMVGIEEEVKVGGKMRVPEAARRVEGEGEENVKKEEVNGKGNGLPAPGAQNNGTNGDVKMAEIIDVKEVHESGNIGVVEKRASVDGVVV</sequence>
<dbReference type="Proteomes" id="UP000800041">
    <property type="component" value="Unassembled WGS sequence"/>
</dbReference>
<dbReference type="InterPro" id="IPR004839">
    <property type="entry name" value="Aminotransferase_I/II_large"/>
</dbReference>
<dbReference type="PANTHER" id="PTHR13693:SF77">
    <property type="entry name" value="8-AMINO-7-OXONONANOATE SYNTHASE"/>
    <property type="match status" value="1"/>
</dbReference>
<dbReference type="GO" id="GO:0008483">
    <property type="term" value="F:transaminase activity"/>
    <property type="evidence" value="ECO:0007669"/>
    <property type="project" value="UniProtKB-KW"/>
</dbReference>
<dbReference type="GO" id="GO:0009102">
    <property type="term" value="P:biotin biosynthetic process"/>
    <property type="evidence" value="ECO:0007669"/>
    <property type="project" value="TreeGrafter"/>
</dbReference>
<dbReference type="EMBL" id="ML977143">
    <property type="protein sequence ID" value="KAF1990147.1"/>
    <property type="molecule type" value="Genomic_DNA"/>
</dbReference>
<feature type="domain" description="Aminotransferase class I/classII large" evidence="6">
    <location>
        <begin position="55"/>
        <end position="429"/>
    </location>
</feature>
<keyword evidence="7" id="KW-0032">Aminotransferase</keyword>
<dbReference type="InterPro" id="IPR015424">
    <property type="entry name" value="PyrdxlP-dep_Trfase"/>
</dbReference>
<comment type="cofactor">
    <cofactor evidence="1">
        <name>pyridoxal 5'-phosphate</name>
        <dbReference type="ChEBI" id="CHEBI:597326"/>
    </cofactor>
</comment>
<dbReference type="PANTHER" id="PTHR13693">
    <property type="entry name" value="CLASS II AMINOTRANSFERASE/8-AMINO-7-OXONONANOATE SYNTHASE"/>
    <property type="match status" value="1"/>
</dbReference>
<evidence type="ECO:0000256" key="1">
    <source>
        <dbReference type="ARBA" id="ARBA00001933"/>
    </source>
</evidence>